<gene>
    <name evidence="1" type="ORF">MENTE1834_LOCUS14490</name>
</gene>
<dbReference type="EMBL" id="CAVMJV010000015">
    <property type="protein sequence ID" value="CAK5054734.1"/>
    <property type="molecule type" value="Genomic_DNA"/>
</dbReference>
<evidence type="ECO:0000313" key="2">
    <source>
        <dbReference type="Proteomes" id="UP001497535"/>
    </source>
</evidence>
<evidence type="ECO:0000313" key="1">
    <source>
        <dbReference type="EMBL" id="CAK5054734.1"/>
    </source>
</evidence>
<reference evidence="1" key="1">
    <citation type="submission" date="2023-11" db="EMBL/GenBank/DDBJ databases">
        <authorList>
            <person name="Poullet M."/>
        </authorList>
    </citation>
    <scope>NUCLEOTIDE SEQUENCE</scope>
    <source>
        <strain evidence="1">E1834</strain>
    </source>
</reference>
<keyword evidence="2" id="KW-1185">Reference proteome</keyword>
<proteinExistence type="predicted"/>
<comment type="caution">
    <text evidence="1">The sequence shown here is derived from an EMBL/GenBank/DDBJ whole genome shotgun (WGS) entry which is preliminary data.</text>
</comment>
<sequence length="96" mass="10992">MELDKKCPCEKEPRPSYITDDWLNVPTESRNKRSLKEDPLLGTRDADGLVHGCEDADFIGFDDILFSYDDVVQLIEDGKKCKILNMIIVLGYFHTP</sequence>
<dbReference type="Proteomes" id="UP001497535">
    <property type="component" value="Unassembled WGS sequence"/>
</dbReference>
<name>A0ACB0YNP0_MELEN</name>
<protein>
    <submittedName>
        <fullName evidence="1">Uncharacterized protein</fullName>
    </submittedName>
</protein>
<organism evidence="1 2">
    <name type="scientific">Meloidogyne enterolobii</name>
    <name type="common">Root-knot nematode worm</name>
    <name type="synonym">Meloidogyne mayaguensis</name>
    <dbReference type="NCBI Taxonomy" id="390850"/>
    <lineage>
        <taxon>Eukaryota</taxon>
        <taxon>Metazoa</taxon>
        <taxon>Ecdysozoa</taxon>
        <taxon>Nematoda</taxon>
        <taxon>Chromadorea</taxon>
        <taxon>Rhabditida</taxon>
        <taxon>Tylenchina</taxon>
        <taxon>Tylenchomorpha</taxon>
        <taxon>Tylenchoidea</taxon>
        <taxon>Meloidogynidae</taxon>
        <taxon>Meloidogyninae</taxon>
        <taxon>Meloidogyne</taxon>
    </lineage>
</organism>
<accession>A0ACB0YNP0</accession>